<evidence type="ECO:0000256" key="4">
    <source>
        <dbReference type="ARBA" id="ARBA00022475"/>
    </source>
</evidence>
<accession>A0A1D8D721</accession>
<evidence type="ECO:0000256" key="3">
    <source>
        <dbReference type="ARBA" id="ARBA00022448"/>
    </source>
</evidence>
<dbReference type="RefSeq" id="WP_069810067.1">
    <property type="nucleotide sequence ID" value="NZ_CP017305.1"/>
</dbReference>
<feature type="region of interest" description="Disordered" evidence="11">
    <location>
        <begin position="95"/>
        <end position="126"/>
    </location>
</feature>
<dbReference type="GO" id="GO:0005886">
    <property type="term" value="C:plasma membrane"/>
    <property type="evidence" value="ECO:0007669"/>
    <property type="project" value="UniProtKB-SubCell"/>
</dbReference>
<evidence type="ECO:0000256" key="9">
    <source>
        <dbReference type="ARBA" id="ARBA00023136"/>
    </source>
</evidence>
<dbReference type="GO" id="GO:0009306">
    <property type="term" value="P:protein secretion"/>
    <property type="evidence" value="ECO:0007669"/>
    <property type="project" value="UniProtKB-UniRule"/>
</dbReference>
<proteinExistence type="inferred from homology"/>
<dbReference type="Proteomes" id="UP000095185">
    <property type="component" value="Chromosome"/>
</dbReference>
<evidence type="ECO:0000256" key="7">
    <source>
        <dbReference type="ARBA" id="ARBA00022989"/>
    </source>
</evidence>
<dbReference type="InterPro" id="IPR004692">
    <property type="entry name" value="SecG"/>
</dbReference>
<feature type="transmembrane region" description="Helical" evidence="10">
    <location>
        <begin position="55"/>
        <end position="76"/>
    </location>
</feature>
<evidence type="ECO:0000256" key="11">
    <source>
        <dbReference type="SAM" id="MobiDB-lite"/>
    </source>
</evidence>
<keyword evidence="13" id="KW-1185">Reference proteome</keyword>
<evidence type="ECO:0000256" key="2">
    <source>
        <dbReference type="ARBA" id="ARBA00008445"/>
    </source>
</evidence>
<dbReference type="KEGG" id="clz:BIU88_07430"/>
<evidence type="ECO:0000256" key="1">
    <source>
        <dbReference type="ARBA" id="ARBA00004651"/>
    </source>
</evidence>
<dbReference type="AlphaFoldDB" id="A0A1D8D721"/>
<dbReference type="GO" id="GO:0043952">
    <property type="term" value="P:protein transport by the Sec complex"/>
    <property type="evidence" value="ECO:0007669"/>
    <property type="project" value="TreeGrafter"/>
</dbReference>
<dbReference type="GO" id="GO:0015450">
    <property type="term" value="F:protein-transporting ATPase activity"/>
    <property type="evidence" value="ECO:0007669"/>
    <property type="project" value="UniProtKB-UniRule"/>
</dbReference>
<dbReference type="GO" id="GO:0065002">
    <property type="term" value="P:intracellular protein transmembrane transport"/>
    <property type="evidence" value="ECO:0007669"/>
    <property type="project" value="TreeGrafter"/>
</dbReference>
<evidence type="ECO:0000256" key="6">
    <source>
        <dbReference type="ARBA" id="ARBA00022927"/>
    </source>
</evidence>
<comment type="subcellular location">
    <subcellularLocation>
        <location evidence="1 10">Cell membrane</location>
        <topology evidence="1 10">Multi-pass membrane protein</topology>
    </subcellularLocation>
</comment>
<evidence type="ECO:0000313" key="12">
    <source>
        <dbReference type="EMBL" id="AOS83988.1"/>
    </source>
</evidence>
<evidence type="ECO:0000256" key="5">
    <source>
        <dbReference type="ARBA" id="ARBA00022692"/>
    </source>
</evidence>
<protein>
    <recommendedName>
        <fullName evidence="10">Protein-export membrane protein SecG</fullName>
    </recommendedName>
</protein>
<evidence type="ECO:0000256" key="8">
    <source>
        <dbReference type="ARBA" id="ARBA00023010"/>
    </source>
</evidence>
<dbReference type="Pfam" id="PF03840">
    <property type="entry name" value="SecG"/>
    <property type="match status" value="1"/>
</dbReference>
<dbReference type="OrthoDB" id="1122493at2"/>
<evidence type="ECO:0000313" key="13">
    <source>
        <dbReference type="Proteomes" id="UP000095185"/>
    </source>
</evidence>
<reference evidence="12" key="1">
    <citation type="submission" date="2016-09" db="EMBL/GenBank/DDBJ databases">
        <title>Genome sequence of Chlorobaculum limnaeum.</title>
        <authorList>
            <person name="Liu Z."/>
            <person name="Tank M."/>
            <person name="Bryant D.A."/>
        </authorList>
    </citation>
    <scope>NUCLEOTIDE SEQUENCE [LARGE SCALE GENOMIC DNA]</scope>
    <source>
        <strain evidence="12">DSM 1677</strain>
    </source>
</reference>
<gene>
    <name evidence="12" type="ORF">BIU88_07430</name>
</gene>
<keyword evidence="3 10" id="KW-0813">Transport</keyword>
<feature type="compositionally biased region" description="Low complexity" evidence="11">
    <location>
        <begin position="113"/>
        <end position="126"/>
    </location>
</feature>
<keyword evidence="7 10" id="KW-1133">Transmembrane helix</keyword>
<dbReference type="NCBIfam" id="TIGR00810">
    <property type="entry name" value="secG"/>
    <property type="match status" value="1"/>
</dbReference>
<sequence length="126" mass="12701">MLNGFIVILAMLAALLLIVAVLLQSPKAGSGLTGGISSLGTVQTLGVRRTGDFLSKTSAILAGLFMVLCFIAQFTLPARHQEGAGGSILQKSAPASLPAGNLPQSLPTGNIKPEAAPAEQPAAPAK</sequence>
<dbReference type="PANTHER" id="PTHR34182:SF1">
    <property type="entry name" value="PROTEIN-EXPORT MEMBRANE PROTEIN SECG"/>
    <property type="match status" value="1"/>
</dbReference>
<dbReference type="PRINTS" id="PR01651">
    <property type="entry name" value="SECGEXPORT"/>
</dbReference>
<keyword evidence="5 10" id="KW-0812">Transmembrane</keyword>
<name>A0A1D8D721_CHLLM</name>
<comment type="caution">
    <text evidence="10">Lacks conserved residue(s) required for the propagation of feature annotation.</text>
</comment>
<keyword evidence="4 10" id="KW-1003">Cell membrane</keyword>
<dbReference type="STRING" id="274537.BIU88_07430"/>
<comment type="function">
    <text evidence="10">Involved in protein export. Participates in an early event of protein translocation.</text>
</comment>
<dbReference type="PANTHER" id="PTHR34182">
    <property type="entry name" value="PROTEIN-EXPORT MEMBRANE PROTEIN SECG"/>
    <property type="match status" value="1"/>
</dbReference>
<keyword evidence="8 10" id="KW-0811">Translocation</keyword>
<comment type="similarity">
    <text evidence="2 10">Belongs to the SecG family.</text>
</comment>
<dbReference type="EMBL" id="CP017305">
    <property type="protein sequence ID" value="AOS83988.1"/>
    <property type="molecule type" value="Genomic_DNA"/>
</dbReference>
<keyword evidence="9 10" id="KW-0472">Membrane</keyword>
<organism evidence="12 13">
    <name type="scientific">Chlorobaculum limnaeum</name>
    <dbReference type="NCBI Taxonomy" id="274537"/>
    <lineage>
        <taxon>Bacteria</taxon>
        <taxon>Pseudomonadati</taxon>
        <taxon>Chlorobiota</taxon>
        <taxon>Chlorobiia</taxon>
        <taxon>Chlorobiales</taxon>
        <taxon>Chlorobiaceae</taxon>
        <taxon>Chlorobaculum</taxon>
    </lineage>
</organism>
<evidence type="ECO:0000256" key="10">
    <source>
        <dbReference type="RuleBase" id="RU365087"/>
    </source>
</evidence>
<keyword evidence="6 10" id="KW-0653">Protein transport</keyword>